<gene>
    <name evidence="3" type="primary">aldH_2</name>
    <name evidence="3" type="ORF">TA5114_02458</name>
</gene>
<dbReference type="STRING" id="1715691.TA5113_01287"/>
<dbReference type="EMBL" id="CYUE01000020">
    <property type="protein sequence ID" value="CUK26642.1"/>
    <property type="molecule type" value="Genomic_DNA"/>
</dbReference>
<protein>
    <submittedName>
        <fullName evidence="3">NADP-dependent fatty aldehyde dehydrogenase</fullName>
        <ecNumber evidence="3">1.2.1.4</ecNumber>
    </submittedName>
</protein>
<name>A0A0P1JAJ5_9RHOB</name>
<dbReference type="InterPro" id="IPR050740">
    <property type="entry name" value="Aldehyde_DH_Superfamily"/>
</dbReference>
<evidence type="ECO:0000259" key="2">
    <source>
        <dbReference type="Pfam" id="PF00171"/>
    </source>
</evidence>
<dbReference type="InterPro" id="IPR016161">
    <property type="entry name" value="Ald_DH/histidinol_DH"/>
</dbReference>
<dbReference type="PANTHER" id="PTHR43353">
    <property type="entry name" value="SUCCINATE-SEMIALDEHYDE DEHYDROGENASE, MITOCHONDRIAL"/>
    <property type="match status" value="1"/>
</dbReference>
<sequence length="500" mass="52319">MIIGKNLIDGQWVGSDEAAQSPDIEGQSFALATSEQVNDACEAARRDFRAYSGKSRAERAAFLREIAVQMDALGDEITKAGTTETGLPDARLEGERGRTTGQLRLFADLIEGTDYLDIRKDGALPDRTPLPRPDLRLTHKAIGPVVVFGASNFPLAFSTAGGDTASALAAGCPVIVKGHSAHAGTADLVAQAIAQAIEICGMPKATFQMLQGSGRKVGSGLVNHPEITAVGFTGSLAGGRALYDQCHSRPKPIPFYGELGSVNPMFCLPEAVEARGAAIGAGWAGSLTMGAGQFCTNPGVAVMVKGSGADALEAACVDGLKCVAEQKMLTDGIHDAFEQGVQTFKELMVEVGSCGTAAAKRSALPALFKVSAKEWMANHQLQEEVFGAAGILVLCDDVAEMQALAESLEGQLTCTLHMDEGDTEVAQALFPVLEEKAGRILANGFPTGVEVCSSMMHGGPYPSSTDVRATSVGTLAIVRWLRPVSYQNIPAALLPEELKG</sequence>
<dbReference type="EC" id="1.2.1.4" evidence="3"/>
<dbReference type="InterPro" id="IPR016162">
    <property type="entry name" value="Ald_DH_N"/>
</dbReference>
<dbReference type="Pfam" id="PF00171">
    <property type="entry name" value="Aldedh"/>
    <property type="match status" value="1"/>
</dbReference>
<evidence type="ECO:0000313" key="3">
    <source>
        <dbReference type="EMBL" id="CUK26642.1"/>
    </source>
</evidence>
<organism evidence="3 4">
    <name type="scientific">Cognatishimia activa</name>
    <dbReference type="NCBI Taxonomy" id="1715691"/>
    <lineage>
        <taxon>Bacteria</taxon>
        <taxon>Pseudomonadati</taxon>
        <taxon>Pseudomonadota</taxon>
        <taxon>Alphaproteobacteria</taxon>
        <taxon>Rhodobacterales</taxon>
        <taxon>Paracoccaceae</taxon>
        <taxon>Cognatishimia</taxon>
    </lineage>
</organism>
<dbReference type="Proteomes" id="UP000051184">
    <property type="component" value="Unassembled WGS sequence"/>
</dbReference>
<keyword evidence="1 3" id="KW-0560">Oxidoreductase</keyword>
<dbReference type="InterPro" id="IPR015590">
    <property type="entry name" value="Aldehyde_DH_dom"/>
</dbReference>
<keyword evidence="4" id="KW-1185">Reference proteome</keyword>
<dbReference type="InterPro" id="IPR044151">
    <property type="entry name" value="ALDH_KGSADH"/>
</dbReference>
<accession>A0A0P1JAJ5</accession>
<dbReference type="Gene3D" id="3.40.605.10">
    <property type="entry name" value="Aldehyde Dehydrogenase, Chain A, domain 1"/>
    <property type="match status" value="2"/>
</dbReference>
<dbReference type="CDD" id="cd07129">
    <property type="entry name" value="ALDH_KGSADH"/>
    <property type="match status" value="1"/>
</dbReference>
<reference evidence="4" key="1">
    <citation type="submission" date="2015-09" db="EMBL/GenBank/DDBJ databases">
        <authorList>
            <person name="Rodrigo-Torres Lidia"/>
            <person name="Arahal R.David."/>
        </authorList>
    </citation>
    <scope>NUCLEOTIDE SEQUENCE [LARGE SCALE GENOMIC DNA]</scope>
    <source>
        <strain evidence="4">CECT 5114</strain>
    </source>
</reference>
<evidence type="ECO:0000256" key="1">
    <source>
        <dbReference type="ARBA" id="ARBA00023002"/>
    </source>
</evidence>
<dbReference type="AlphaFoldDB" id="A0A0P1JAJ5"/>
<dbReference type="GO" id="GO:0033721">
    <property type="term" value="F:aldehyde dehydrogenase (NADP+) activity"/>
    <property type="evidence" value="ECO:0007669"/>
    <property type="project" value="UniProtKB-EC"/>
</dbReference>
<dbReference type="OrthoDB" id="9770537at2"/>
<dbReference type="SUPFAM" id="SSF53720">
    <property type="entry name" value="ALDH-like"/>
    <property type="match status" value="1"/>
</dbReference>
<proteinExistence type="predicted"/>
<dbReference type="PANTHER" id="PTHR43353:SF3">
    <property type="entry name" value="ALDEHYDE DEHYDROGENASE-RELATED"/>
    <property type="match status" value="1"/>
</dbReference>
<evidence type="ECO:0000313" key="4">
    <source>
        <dbReference type="Proteomes" id="UP000051184"/>
    </source>
</evidence>
<feature type="domain" description="Aldehyde dehydrogenase" evidence="2">
    <location>
        <begin position="28"/>
        <end position="323"/>
    </location>
</feature>
<dbReference type="RefSeq" id="WP_058315512.1">
    <property type="nucleotide sequence ID" value="NZ_CYTO01000009.1"/>
</dbReference>